<organism evidence="2 3">
    <name type="scientific">Orchesella dallaii</name>
    <dbReference type="NCBI Taxonomy" id="48710"/>
    <lineage>
        <taxon>Eukaryota</taxon>
        <taxon>Metazoa</taxon>
        <taxon>Ecdysozoa</taxon>
        <taxon>Arthropoda</taxon>
        <taxon>Hexapoda</taxon>
        <taxon>Collembola</taxon>
        <taxon>Entomobryomorpha</taxon>
        <taxon>Entomobryoidea</taxon>
        <taxon>Orchesellidae</taxon>
        <taxon>Orchesellinae</taxon>
        <taxon>Orchesella</taxon>
    </lineage>
</organism>
<sequence>MESCCSVIHQSGEENGVSQLQLISGCGGEPENGQLVSLVNQYHSICQTIQIPEDELKAATKLLGTLQSGFSKQFPNCQLTWFRNWFLKLKNTWPLEEMHCFLDHNVSDAAHLNIVAREREKGVQRVRERQRKCFSARNYLCQSLGLTFNMALGPSEVIPEIQTCRLLSYICLFDPRVTPLLTVIRFWAKENSIYLAKPELELVGSYPDPMALDWLVIFFLCHKVKILPTPRDIKGRKHLPFKFRGTNMGFAEDVTFAQEFSSLSLYKKTDEEQHVFRRYDRCPLPPVRCPLPPVRCPPVGDPLPSGPLPTPTGPLPTGGFNDMFVSVQLFFLLGFVEIVFGCNSRKRDDELKAVTVDDPAGEYSLVGGFQRGCEFNREESQRYKLTPINHRSNCVSLPPGLPSIQHGFAREYFSSIKGKQRLRETSFYFNCDENANVRYWKGYRLPNEIKYLTEVPRTLYDRRIVTKKRMLDALSRDAKLSDETNGYLFILPLLRLNLTDSITSAAYLSVQVEGFEIALQNLKPTKQMVFMYQNLPEQFDNNELSYYHFVNSYGTGIIISTIFGGKFQVLVTSDRLKSEIMNTDLTDKASLEGILNQIINVGNEESSRVTMLVEGGGFPASTSRKDIAQWQEHIMNAPVSLDPNIMPIYKFMEPVTTTLRKKGLEKMVHFEEQNQELRKVLYALDILKSHRLSSILKKILEDEIQKVCPSPTVYNVVKNGILESNNIDLTKYNIVCTSAREYSDKYEEEIIVTHLFRLLPGLCFSITGKFPTCSSSRFVAPNGVSCLQFFKHAMCSGAVDKIVQNSGDLTKAFNSDVKSFKFC</sequence>
<comment type="caution">
    <text evidence="2">The sequence shown here is derived from an EMBL/GenBank/DDBJ whole genome shotgun (WGS) entry which is preliminary data.</text>
</comment>
<feature type="domain" description="MACPF" evidence="1">
    <location>
        <begin position="508"/>
        <end position="663"/>
    </location>
</feature>
<evidence type="ECO:0000259" key="1">
    <source>
        <dbReference type="Pfam" id="PF01823"/>
    </source>
</evidence>
<evidence type="ECO:0000313" key="2">
    <source>
        <dbReference type="EMBL" id="CAL8128457.1"/>
    </source>
</evidence>
<keyword evidence="3" id="KW-1185">Reference proteome</keyword>
<proteinExistence type="predicted"/>
<protein>
    <recommendedName>
        <fullName evidence="1">MACPF domain-containing protein</fullName>
    </recommendedName>
</protein>
<name>A0ABP1RHJ0_9HEXA</name>
<dbReference type="Gene3D" id="1.10.1410.10">
    <property type="match status" value="1"/>
</dbReference>
<accession>A0ABP1RHJ0</accession>
<dbReference type="Pfam" id="PF01823">
    <property type="entry name" value="MACPF"/>
    <property type="match status" value="1"/>
</dbReference>
<dbReference type="EMBL" id="CAXLJM020000075">
    <property type="protein sequence ID" value="CAL8128457.1"/>
    <property type="molecule type" value="Genomic_DNA"/>
</dbReference>
<dbReference type="InterPro" id="IPR020864">
    <property type="entry name" value="MACPF"/>
</dbReference>
<gene>
    <name evidence="2" type="ORF">ODALV1_LOCUS22246</name>
</gene>
<dbReference type="Proteomes" id="UP001642540">
    <property type="component" value="Unassembled WGS sequence"/>
</dbReference>
<evidence type="ECO:0000313" key="3">
    <source>
        <dbReference type="Proteomes" id="UP001642540"/>
    </source>
</evidence>
<reference evidence="2 3" key="1">
    <citation type="submission" date="2024-08" db="EMBL/GenBank/DDBJ databases">
        <authorList>
            <person name="Cucini C."/>
            <person name="Frati F."/>
        </authorList>
    </citation>
    <scope>NUCLEOTIDE SEQUENCE [LARGE SCALE GENOMIC DNA]</scope>
</reference>